<feature type="compositionally biased region" description="Acidic residues" evidence="9">
    <location>
        <begin position="408"/>
        <end position="421"/>
    </location>
</feature>
<keyword evidence="3 10" id="KW-0812">Transmembrane</keyword>
<dbReference type="Gene3D" id="1.20.1070.10">
    <property type="entry name" value="Rhodopsin 7-helix transmembrane proteins"/>
    <property type="match status" value="1"/>
</dbReference>
<evidence type="ECO:0000256" key="6">
    <source>
        <dbReference type="ARBA" id="ARBA00023136"/>
    </source>
</evidence>
<evidence type="ECO:0000256" key="1">
    <source>
        <dbReference type="ARBA" id="ARBA00004651"/>
    </source>
</evidence>
<proteinExistence type="predicted"/>
<feature type="transmembrane region" description="Helical" evidence="10">
    <location>
        <begin position="226"/>
        <end position="248"/>
    </location>
</feature>
<feature type="transmembrane region" description="Helical" evidence="10">
    <location>
        <begin position="65"/>
        <end position="87"/>
    </location>
</feature>
<keyword evidence="8" id="KW-0807">Transducer</keyword>
<evidence type="ECO:0000256" key="2">
    <source>
        <dbReference type="ARBA" id="ARBA00022475"/>
    </source>
</evidence>
<dbReference type="InParanoid" id="E3N9B7"/>
<feature type="domain" description="G-protein coupled receptors family 1 profile" evidence="11">
    <location>
        <begin position="84"/>
        <end position="297"/>
    </location>
</feature>
<dbReference type="EMBL" id="DS268564">
    <property type="protein sequence ID" value="EFO90228.1"/>
    <property type="molecule type" value="Genomic_DNA"/>
</dbReference>
<evidence type="ECO:0000256" key="10">
    <source>
        <dbReference type="SAM" id="Phobius"/>
    </source>
</evidence>
<feature type="transmembrane region" description="Helical" evidence="10">
    <location>
        <begin position="320"/>
        <end position="341"/>
    </location>
</feature>
<dbReference type="CDD" id="cd00637">
    <property type="entry name" value="7tm_classA_rhodopsin-like"/>
    <property type="match status" value="1"/>
</dbReference>
<feature type="transmembrane region" description="Helical" evidence="10">
    <location>
        <begin position="281"/>
        <end position="300"/>
    </location>
</feature>
<feature type="region of interest" description="Disordered" evidence="9">
    <location>
        <begin position="394"/>
        <end position="421"/>
    </location>
</feature>
<keyword evidence="2" id="KW-1003">Cell membrane</keyword>
<keyword evidence="5" id="KW-0297">G-protein coupled receptor</keyword>
<dbReference type="Proteomes" id="UP000008281">
    <property type="component" value="Unassembled WGS sequence"/>
</dbReference>
<dbReference type="InterPro" id="IPR017452">
    <property type="entry name" value="GPCR_Rhodpsn_7TM"/>
</dbReference>
<feature type="transmembrane region" description="Helical" evidence="10">
    <location>
        <begin position="140"/>
        <end position="167"/>
    </location>
</feature>
<sequence>MYGEECSSQMGQRGISDYIPDIFVNCSQYFIEGKDEIYADCPLDNGTDPCYLLKELHRADSFSDYFLAFLPIILSVIAFIINIGYLIAQIKCFRYEKMGFKKREAFLISRSLSIIVANLLFYVVIIVWKVNGFNYISAMIFILVGSSTFLSITGTYITLTIVLYLAVAHHISYMTTVTLTHCWLIIGLIWILSTASSVCIGLWGATLFYPDSAPISCSFESCQQPLAIIIVVSLSICYGTVISLYIAMMARLHRLVRKSSLVQSRSNSNSMVAMRRLSMNMITFAVGSVPILIVCIVALANLRELSSLGEGCKSPCKTFLYSYLFIDVEMLASVAAIVWSVSSFPHNNAFLCSRLIAMIVDPVINILADKKLRGVFLRQFPSVFRSLPTIFRKSKEKSTETTVLPEKEEQEGEEDLEVERF</sequence>
<dbReference type="AlphaFoldDB" id="E3N9B7"/>
<evidence type="ECO:0000256" key="8">
    <source>
        <dbReference type="ARBA" id="ARBA00023224"/>
    </source>
</evidence>
<dbReference type="PANTHER" id="PTHR37441:SF5">
    <property type="entry name" value="G-PROTEIN COUPLED RECEPTORS FAMILY 1 PROFILE DOMAIN-CONTAINING PROTEIN"/>
    <property type="match status" value="1"/>
</dbReference>
<keyword evidence="7" id="KW-0675">Receptor</keyword>
<name>E3N9B7_CAERE</name>
<dbReference type="OMA" id="VWKVNGF"/>
<evidence type="ECO:0000313" key="13">
    <source>
        <dbReference type="Proteomes" id="UP000008281"/>
    </source>
</evidence>
<evidence type="ECO:0000256" key="3">
    <source>
        <dbReference type="ARBA" id="ARBA00022692"/>
    </source>
</evidence>
<keyword evidence="6 10" id="KW-0472">Membrane</keyword>
<dbReference type="OrthoDB" id="5866823at2759"/>
<dbReference type="FunCoup" id="E3N9B7">
    <property type="interactions" value="40"/>
</dbReference>
<feature type="transmembrane region" description="Helical" evidence="10">
    <location>
        <begin position="107"/>
        <end position="128"/>
    </location>
</feature>
<evidence type="ECO:0000259" key="11">
    <source>
        <dbReference type="PROSITE" id="PS50262"/>
    </source>
</evidence>
<dbReference type="SUPFAM" id="SSF81321">
    <property type="entry name" value="Family A G protein-coupled receptor-like"/>
    <property type="match status" value="1"/>
</dbReference>
<dbReference type="GO" id="GO:0004930">
    <property type="term" value="F:G protein-coupled receptor activity"/>
    <property type="evidence" value="ECO:0007669"/>
    <property type="project" value="UniProtKB-KW"/>
</dbReference>
<gene>
    <name evidence="12" type="ORF">CRE_23700</name>
</gene>
<dbReference type="PROSITE" id="PS50262">
    <property type="entry name" value="G_PROTEIN_RECEP_F1_2"/>
    <property type="match status" value="1"/>
</dbReference>
<evidence type="ECO:0000256" key="4">
    <source>
        <dbReference type="ARBA" id="ARBA00022989"/>
    </source>
</evidence>
<keyword evidence="4 10" id="KW-1133">Transmembrane helix</keyword>
<dbReference type="HOGENOM" id="CLU_047461_0_0_1"/>
<dbReference type="STRING" id="31234.E3N9B7"/>
<dbReference type="InterPro" id="IPR040435">
    <property type="entry name" value="Put_GPCR_Chromadorea"/>
</dbReference>
<evidence type="ECO:0000256" key="9">
    <source>
        <dbReference type="SAM" id="MobiDB-lite"/>
    </source>
</evidence>
<dbReference type="PANTHER" id="PTHR37441">
    <property type="entry name" value="PROTEIN CBG16518"/>
    <property type="match status" value="1"/>
</dbReference>
<protein>
    <recommendedName>
        <fullName evidence="11">G-protein coupled receptors family 1 profile domain-containing protein</fullName>
    </recommendedName>
</protein>
<dbReference type="GO" id="GO:0005886">
    <property type="term" value="C:plasma membrane"/>
    <property type="evidence" value="ECO:0007669"/>
    <property type="project" value="UniProtKB-SubCell"/>
</dbReference>
<dbReference type="eggNOG" id="ENOG502S0KB">
    <property type="taxonomic scope" value="Eukaryota"/>
</dbReference>
<comment type="subcellular location">
    <subcellularLocation>
        <location evidence="1">Cell membrane</location>
        <topology evidence="1">Multi-pass membrane protein</topology>
    </subcellularLocation>
</comment>
<reference evidence="12" key="1">
    <citation type="submission" date="2007-07" db="EMBL/GenBank/DDBJ databases">
        <title>PCAP assembly of the Caenorhabditis remanei genome.</title>
        <authorList>
            <consortium name="The Caenorhabditis remanei Sequencing Consortium"/>
            <person name="Wilson R.K."/>
        </authorList>
    </citation>
    <scope>NUCLEOTIDE SEQUENCE [LARGE SCALE GENOMIC DNA]</scope>
    <source>
        <strain evidence="12">PB4641</strain>
    </source>
</reference>
<accession>E3N9B7</accession>
<organism evidence="13">
    <name type="scientific">Caenorhabditis remanei</name>
    <name type="common">Caenorhabditis vulgaris</name>
    <dbReference type="NCBI Taxonomy" id="31234"/>
    <lineage>
        <taxon>Eukaryota</taxon>
        <taxon>Metazoa</taxon>
        <taxon>Ecdysozoa</taxon>
        <taxon>Nematoda</taxon>
        <taxon>Chromadorea</taxon>
        <taxon>Rhabditida</taxon>
        <taxon>Rhabditina</taxon>
        <taxon>Rhabditomorpha</taxon>
        <taxon>Rhabditoidea</taxon>
        <taxon>Rhabditidae</taxon>
        <taxon>Peloderinae</taxon>
        <taxon>Caenorhabditis</taxon>
    </lineage>
</organism>
<evidence type="ECO:0000256" key="5">
    <source>
        <dbReference type="ARBA" id="ARBA00023040"/>
    </source>
</evidence>
<evidence type="ECO:0000256" key="7">
    <source>
        <dbReference type="ARBA" id="ARBA00023170"/>
    </source>
</evidence>
<keyword evidence="13" id="KW-1185">Reference proteome</keyword>
<evidence type="ECO:0000313" key="12">
    <source>
        <dbReference type="EMBL" id="EFO90228.1"/>
    </source>
</evidence>
<feature type="transmembrane region" description="Helical" evidence="10">
    <location>
        <begin position="179"/>
        <end position="206"/>
    </location>
</feature>